<keyword evidence="3" id="KW-1185">Reference proteome</keyword>
<dbReference type="GO" id="GO:0043005">
    <property type="term" value="C:neuron projection"/>
    <property type="evidence" value="ECO:0007669"/>
    <property type="project" value="TreeGrafter"/>
</dbReference>
<feature type="domain" description="Ciliary BBSome complex subunit 2 N-terminal" evidence="1">
    <location>
        <begin position="44"/>
        <end position="141"/>
    </location>
</feature>
<dbReference type="InterPro" id="IPR036322">
    <property type="entry name" value="WD40_repeat_dom_sf"/>
</dbReference>
<sequence>MTEEAEEEVIGNDSFELASLFSFSLNQRILPRCATSARIEPDSRETLVAVSASNKVILRSMDILKTLISSTFMRVNRTIPGNESPLHIPDKIKCITTVPFGMGYDYIVVGTESQVLVYDFHQNSTVFRRDVPDGVHCFAVGKIGELDRMILCGGNCAIWGFDESGKDVYWTVTGVLPDRFSGFAL</sequence>
<evidence type="ECO:0000313" key="3">
    <source>
        <dbReference type="Proteomes" id="UP000054047"/>
    </source>
</evidence>
<dbReference type="OrthoDB" id="2120021at2759"/>
<evidence type="ECO:0000313" key="2">
    <source>
        <dbReference type="EMBL" id="KIH67170.1"/>
    </source>
</evidence>
<dbReference type="SUPFAM" id="SSF50978">
    <property type="entry name" value="WD40 repeat-like"/>
    <property type="match status" value="1"/>
</dbReference>
<dbReference type="Proteomes" id="UP000054047">
    <property type="component" value="Unassembled WGS sequence"/>
</dbReference>
<dbReference type="GO" id="GO:0034464">
    <property type="term" value="C:BBSome"/>
    <property type="evidence" value="ECO:0007669"/>
    <property type="project" value="InterPro"/>
</dbReference>
<dbReference type="GO" id="GO:0036064">
    <property type="term" value="C:ciliary basal body"/>
    <property type="evidence" value="ECO:0007669"/>
    <property type="project" value="TreeGrafter"/>
</dbReference>
<evidence type="ECO:0000259" key="1">
    <source>
        <dbReference type="Pfam" id="PF14781"/>
    </source>
</evidence>
<proteinExistence type="predicted"/>
<dbReference type="PANTHER" id="PTHR32465">
    <property type="entry name" value="BARDET-BIEDL SYNDROME 2 PROTEIN"/>
    <property type="match status" value="1"/>
</dbReference>
<name>A0A0C2H060_9BILA</name>
<dbReference type="AlphaFoldDB" id="A0A0C2H060"/>
<reference evidence="2 3" key="1">
    <citation type="submission" date="2013-12" db="EMBL/GenBank/DDBJ databases">
        <title>Draft genome of the parsitic nematode Ancylostoma duodenale.</title>
        <authorList>
            <person name="Mitreva M."/>
        </authorList>
    </citation>
    <scope>NUCLEOTIDE SEQUENCE [LARGE SCALE GENOMIC DNA]</scope>
    <source>
        <strain evidence="2 3">Zhejiang</strain>
    </source>
</reference>
<dbReference type="PANTHER" id="PTHR32465:SF0">
    <property type="entry name" value="BARDET-BIEDL SYNDROME 2 PROTEIN"/>
    <property type="match status" value="1"/>
</dbReference>
<dbReference type="Pfam" id="PF14781">
    <property type="entry name" value="BBS2_N"/>
    <property type="match status" value="1"/>
</dbReference>
<gene>
    <name evidence="2" type="ORF">ANCDUO_02496</name>
</gene>
<dbReference type="GO" id="GO:0016020">
    <property type="term" value="C:membrane"/>
    <property type="evidence" value="ECO:0007669"/>
    <property type="project" value="TreeGrafter"/>
</dbReference>
<protein>
    <recommendedName>
        <fullName evidence="1">Ciliary BBSome complex subunit 2 N-terminal domain-containing protein</fullName>
    </recommendedName>
</protein>
<organism evidence="2 3">
    <name type="scientific">Ancylostoma duodenale</name>
    <dbReference type="NCBI Taxonomy" id="51022"/>
    <lineage>
        <taxon>Eukaryota</taxon>
        <taxon>Metazoa</taxon>
        <taxon>Ecdysozoa</taxon>
        <taxon>Nematoda</taxon>
        <taxon>Chromadorea</taxon>
        <taxon>Rhabditida</taxon>
        <taxon>Rhabditina</taxon>
        <taxon>Rhabditomorpha</taxon>
        <taxon>Strongyloidea</taxon>
        <taxon>Ancylostomatidae</taxon>
        <taxon>Ancylostomatinae</taxon>
        <taxon>Ancylostoma</taxon>
    </lineage>
</organism>
<dbReference type="EMBL" id="KN726808">
    <property type="protein sequence ID" value="KIH67170.1"/>
    <property type="molecule type" value="Genomic_DNA"/>
</dbReference>
<dbReference type="GO" id="GO:1905515">
    <property type="term" value="P:non-motile cilium assembly"/>
    <property type="evidence" value="ECO:0007669"/>
    <property type="project" value="InterPro"/>
</dbReference>
<accession>A0A0C2H060</accession>
<dbReference type="GO" id="GO:0031514">
    <property type="term" value="C:motile cilium"/>
    <property type="evidence" value="ECO:0007669"/>
    <property type="project" value="TreeGrafter"/>
</dbReference>
<dbReference type="InterPro" id="IPR016616">
    <property type="entry name" value="Bardet-Biedl_syndrome_2_prot"/>
</dbReference>
<dbReference type="InterPro" id="IPR029430">
    <property type="entry name" value="BBS2_N"/>
</dbReference>